<dbReference type="RefSeq" id="WP_342449749.1">
    <property type="nucleotide sequence ID" value="NZ_JAATJE010000001.1"/>
</dbReference>
<dbReference type="EC" id="3.1.1.53" evidence="4"/>
<feature type="domain" description="Sialate O-acetylesterase" evidence="3">
    <location>
        <begin position="420"/>
        <end position="541"/>
    </location>
</feature>
<dbReference type="Gene3D" id="2.60.40.10">
    <property type="entry name" value="Immunoglobulins"/>
    <property type="match status" value="1"/>
</dbReference>
<gene>
    <name evidence="4" type="ORF">GGR88_001600</name>
</gene>
<keyword evidence="1 4" id="KW-0378">Hydrolase</keyword>
<organism evidence="4 5">
    <name type="scientific">Sphingomonas jejuensis</name>
    <dbReference type="NCBI Taxonomy" id="904715"/>
    <lineage>
        <taxon>Bacteria</taxon>
        <taxon>Pseudomonadati</taxon>
        <taxon>Pseudomonadota</taxon>
        <taxon>Alphaproteobacteria</taxon>
        <taxon>Sphingomonadales</taxon>
        <taxon>Sphingomonadaceae</taxon>
        <taxon>Sphingomonas</taxon>
    </lineage>
</organism>
<dbReference type="InterPro" id="IPR008979">
    <property type="entry name" value="Galactose-bd-like_sf"/>
</dbReference>
<dbReference type="GO" id="GO:0001681">
    <property type="term" value="F:sialate O-acetylesterase activity"/>
    <property type="evidence" value="ECO:0007669"/>
    <property type="project" value="UniProtKB-EC"/>
</dbReference>
<evidence type="ECO:0000256" key="1">
    <source>
        <dbReference type="ARBA" id="ARBA00022801"/>
    </source>
</evidence>
<evidence type="ECO:0000259" key="3">
    <source>
        <dbReference type="Pfam" id="PF03629"/>
    </source>
</evidence>
<dbReference type="InterPro" id="IPR005181">
    <property type="entry name" value="SASA"/>
</dbReference>
<name>A0ABX0XN11_9SPHN</name>
<evidence type="ECO:0000313" key="4">
    <source>
        <dbReference type="EMBL" id="NJC34126.1"/>
    </source>
</evidence>
<evidence type="ECO:0000313" key="5">
    <source>
        <dbReference type="Proteomes" id="UP000734218"/>
    </source>
</evidence>
<dbReference type="EMBL" id="JAATJE010000001">
    <property type="protein sequence ID" value="NJC34126.1"/>
    <property type="molecule type" value="Genomic_DNA"/>
</dbReference>
<dbReference type="SUPFAM" id="SSF49785">
    <property type="entry name" value="Galactose-binding domain-like"/>
    <property type="match status" value="1"/>
</dbReference>
<accession>A0ABX0XN11</accession>
<dbReference type="InterPro" id="IPR013783">
    <property type="entry name" value="Ig-like_fold"/>
</dbReference>
<dbReference type="Proteomes" id="UP000734218">
    <property type="component" value="Unassembled WGS sequence"/>
</dbReference>
<dbReference type="InterPro" id="IPR036514">
    <property type="entry name" value="SGNH_hydro_sf"/>
</dbReference>
<keyword evidence="5" id="KW-1185">Reference proteome</keyword>
<dbReference type="PANTHER" id="PTHR22901:SF0">
    <property type="entry name" value="SIALATE O-ACETYLESTERASE"/>
    <property type="match status" value="1"/>
</dbReference>
<dbReference type="PANTHER" id="PTHR22901">
    <property type="entry name" value="SIALATE O-ACETYLESTERASE"/>
    <property type="match status" value="1"/>
</dbReference>
<proteinExistence type="predicted"/>
<evidence type="ECO:0000256" key="2">
    <source>
        <dbReference type="SAM" id="SignalP"/>
    </source>
</evidence>
<keyword evidence="2" id="KW-0732">Signal</keyword>
<feature type="signal peptide" evidence="2">
    <location>
        <begin position="1"/>
        <end position="28"/>
    </location>
</feature>
<dbReference type="Pfam" id="PF03629">
    <property type="entry name" value="SASA"/>
    <property type="match status" value="1"/>
</dbReference>
<protein>
    <submittedName>
        <fullName evidence="4">Sialate O-acetylesterase</fullName>
        <ecNumber evidence="4">3.1.1.53</ecNumber>
    </submittedName>
</protein>
<dbReference type="Gene3D" id="3.40.50.1110">
    <property type="entry name" value="SGNH hydrolase"/>
    <property type="match status" value="2"/>
</dbReference>
<dbReference type="SUPFAM" id="SSF52266">
    <property type="entry name" value="SGNH hydrolase"/>
    <property type="match status" value="1"/>
</dbReference>
<dbReference type="InterPro" id="IPR039329">
    <property type="entry name" value="SIAE"/>
</dbReference>
<sequence>MMRAAVRYTGRTVAVAAALLVTAAPALAAPRLDGLFGDHALVQRDQPLTVSGDAQPGETVLVNFGGSSAQATADRRGRFEARLPAMAAGGPYTLTVAAPSGALVVDDVMVGDLFLCSGQSNMEMSVSDAQSMIAAANAPVDPGLRLVTIQKATAVAPQERFAQQPRWQLAGPDSIPGFSAACFYMAQDLRRRSGVPVGAIHSSWGGSRISAWMSDPALRTGGLGADADLIALFARDPAAARQRALATWEEWWRDRTGDRDGAEPWQPGAALDWQPVPAITNFEGWGVPALATFNGMLWFQREVQVSAAQARGPAVLSLGRIDDADQSWVNGVAVGGSSLASELRVYALPPGTLRPGTNTVTVNVDDVYANGGMLGPAEAMQLTFADGSSVRLGDGWRYAVARPVPGAAPRTPWGDINGAGTLFNAMIAPLRSTRIAGIAWYQGESDTGLPGYDRRLTALIADWRQRFGTPQTAFAVAQLSAYGTPPATPSDSGWGIVRDAQRRVAAEDAHGGLAVTHDIGDFTDIHPGEKYQVGLRLARAMTAAMAGAASRAGPAIASAFAEGDGVRLRFEGVDGALHPRSAAVAIGFELCGAEAGSCRWASGRVQGSDVFLPGDGRPVTHVRYAFGDAPSTNLSDDALLPVGTFDVPVR</sequence>
<feature type="chain" id="PRO_5045892919" evidence="2">
    <location>
        <begin position="29"/>
        <end position="650"/>
    </location>
</feature>
<comment type="caution">
    <text evidence="4">The sequence shown here is derived from an EMBL/GenBank/DDBJ whole genome shotgun (WGS) entry which is preliminary data.</text>
</comment>
<reference evidence="4 5" key="1">
    <citation type="submission" date="2020-03" db="EMBL/GenBank/DDBJ databases">
        <title>Genomic Encyclopedia of Type Strains, Phase IV (KMG-IV): sequencing the most valuable type-strain genomes for metagenomic binning, comparative biology and taxonomic classification.</title>
        <authorList>
            <person name="Goeker M."/>
        </authorList>
    </citation>
    <scope>NUCLEOTIDE SEQUENCE [LARGE SCALE GENOMIC DNA]</scope>
    <source>
        <strain evidence="4 5">DSM 27651</strain>
    </source>
</reference>